<dbReference type="VEuPathDB" id="FungiDB:VP01_1621g5"/>
<protein>
    <submittedName>
        <fullName evidence="1">Uncharacterized protein</fullName>
    </submittedName>
</protein>
<evidence type="ECO:0000313" key="2">
    <source>
        <dbReference type="Proteomes" id="UP000037035"/>
    </source>
</evidence>
<evidence type="ECO:0000313" key="1">
    <source>
        <dbReference type="EMBL" id="KNZ60044.1"/>
    </source>
</evidence>
<dbReference type="Proteomes" id="UP000037035">
    <property type="component" value="Unassembled WGS sequence"/>
</dbReference>
<dbReference type="STRING" id="27349.A0A0L6VH39"/>
<feature type="non-terminal residue" evidence="1">
    <location>
        <position position="1"/>
    </location>
</feature>
<dbReference type="AlphaFoldDB" id="A0A0L6VH39"/>
<keyword evidence="2" id="KW-1185">Reference proteome</keyword>
<gene>
    <name evidence="1" type="ORF">VP01_1621g5</name>
</gene>
<comment type="caution">
    <text evidence="1">The sequence shown here is derived from an EMBL/GenBank/DDBJ whole genome shotgun (WGS) entry which is preliminary data.</text>
</comment>
<accession>A0A0L6VH39</accession>
<organism evidence="1 2">
    <name type="scientific">Puccinia sorghi</name>
    <dbReference type="NCBI Taxonomy" id="27349"/>
    <lineage>
        <taxon>Eukaryota</taxon>
        <taxon>Fungi</taxon>
        <taxon>Dikarya</taxon>
        <taxon>Basidiomycota</taxon>
        <taxon>Pucciniomycotina</taxon>
        <taxon>Pucciniomycetes</taxon>
        <taxon>Pucciniales</taxon>
        <taxon>Pucciniaceae</taxon>
        <taxon>Puccinia</taxon>
    </lineage>
</organism>
<proteinExistence type="predicted"/>
<sequence length="233" mass="26750">KSLQIPNGQRIQFCLSSFPSQKQGKPLQVVPVQAERKGLGLPMLLQQRHPNNHPPWPDPECTKALEKRYTYVLNFLLPYNSSDILKHIQKTLMAEDTFQEKHQTYEKVNILAICFSAQPEKENLMNLTLQRAFHGCCCEEQTQVLRKSIESPQSGVQFFWETYARCTLQSQRDLQAKNSTQLDDGHSLVKFDISLLTEDVIDVIKVKEPFLKTESLHNSGSVVVVQLGFKYQM</sequence>
<reference evidence="1 2" key="1">
    <citation type="submission" date="2015-08" db="EMBL/GenBank/DDBJ databases">
        <title>Next Generation Sequencing and Analysis of the Genome of Puccinia sorghi L Schw, the Causal Agent of Maize Common Rust.</title>
        <authorList>
            <person name="Rochi L."/>
            <person name="Burguener G."/>
            <person name="Darino M."/>
            <person name="Turjanski A."/>
            <person name="Kreff E."/>
            <person name="Dieguez M.J."/>
            <person name="Sacco F."/>
        </authorList>
    </citation>
    <scope>NUCLEOTIDE SEQUENCE [LARGE SCALE GENOMIC DNA]</scope>
    <source>
        <strain evidence="1 2">RO10H11247</strain>
    </source>
</reference>
<dbReference type="EMBL" id="LAVV01006417">
    <property type="protein sequence ID" value="KNZ60044.1"/>
    <property type="molecule type" value="Genomic_DNA"/>
</dbReference>
<name>A0A0L6VH39_9BASI</name>